<sequence>LLCSTPAYKGKKATCFMAIKDDIKNAGAEYIDAECVVDGNLIISRMPDDLPAFCTAIIKALKK</sequence>
<dbReference type="Gene3D" id="3.40.50.880">
    <property type="match status" value="1"/>
</dbReference>
<comment type="caution">
    <text evidence="3">The sequence shown here is derived from an EMBL/GenBank/DDBJ whole genome shotgun (WGS) entry which is preliminary data.</text>
</comment>
<dbReference type="InterPro" id="IPR006286">
    <property type="entry name" value="C56_PfpI-like"/>
</dbReference>
<dbReference type="AlphaFoldDB" id="X1SJ87"/>
<comment type="similarity">
    <text evidence="1">Belongs to the peptidase C56 family.</text>
</comment>
<dbReference type="EMBL" id="BARW01020557">
    <property type="protein sequence ID" value="GAI93013.1"/>
    <property type="molecule type" value="Genomic_DNA"/>
</dbReference>
<dbReference type="SUPFAM" id="SSF52317">
    <property type="entry name" value="Class I glutamine amidotransferase-like"/>
    <property type="match status" value="1"/>
</dbReference>
<feature type="domain" description="DJ-1/PfpI" evidence="2">
    <location>
        <begin position="2"/>
        <end position="59"/>
    </location>
</feature>
<evidence type="ECO:0000256" key="1">
    <source>
        <dbReference type="ARBA" id="ARBA00008542"/>
    </source>
</evidence>
<feature type="non-terminal residue" evidence="3">
    <location>
        <position position="1"/>
    </location>
</feature>
<reference evidence="3" key="1">
    <citation type="journal article" date="2014" name="Front. Microbiol.">
        <title>High frequency of phylogenetically diverse reductive dehalogenase-homologous genes in deep subseafloor sedimentary metagenomes.</title>
        <authorList>
            <person name="Kawai M."/>
            <person name="Futagami T."/>
            <person name="Toyoda A."/>
            <person name="Takaki Y."/>
            <person name="Nishi S."/>
            <person name="Hori S."/>
            <person name="Arai W."/>
            <person name="Tsubouchi T."/>
            <person name="Morono Y."/>
            <person name="Uchiyama I."/>
            <person name="Ito T."/>
            <person name="Fujiyama A."/>
            <person name="Inagaki F."/>
            <person name="Takami H."/>
        </authorList>
    </citation>
    <scope>NUCLEOTIDE SEQUENCE</scope>
    <source>
        <strain evidence="3">Expedition CK06-06</strain>
    </source>
</reference>
<name>X1SJ87_9ZZZZ</name>
<dbReference type="Pfam" id="PF01965">
    <property type="entry name" value="DJ-1_PfpI"/>
    <property type="match status" value="1"/>
</dbReference>
<dbReference type="InterPro" id="IPR029062">
    <property type="entry name" value="Class_I_gatase-like"/>
</dbReference>
<proteinExistence type="inferred from homology"/>
<organism evidence="3">
    <name type="scientific">marine sediment metagenome</name>
    <dbReference type="NCBI Taxonomy" id="412755"/>
    <lineage>
        <taxon>unclassified sequences</taxon>
        <taxon>metagenomes</taxon>
        <taxon>ecological metagenomes</taxon>
    </lineage>
</organism>
<gene>
    <name evidence="3" type="ORF">S12H4_34708</name>
</gene>
<dbReference type="PANTHER" id="PTHR42733">
    <property type="entry name" value="DJ-1 PROTEIN"/>
    <property type="match status" value="1"/>
</dbReference>
<protein>
    <recommendedName>
        <fullName evidence="2">DJ-1/PfpI domain-containing protein</fullName>
    </recommendedName>
</protein>
<evidence type="ECO:0000259" key="2">
    <source>
        <dbReference type="Pfam" id="PF01965"/>
    </source>
</evidence>
<dbReference type="InterPro" id="IPR002818">
    <property type="entry name" value="DJ-1/PfpI"/>
</dbReference>
<evidence type="ECO:0000313" key="3">
    <source>
        <dbReference type="EMBL" id="GAI93013.1"/>
    </source>
</evidence>
<accession>X1SJ87</accession>